<sequence>MRSRSRNRRPPGLGGRPPRARPSARRGRPVRRLSPCARAGCPTPSGDQAGGWFMVLCSPDGKDPLSHGPVWLASSTPVAPAELAQTARERLRLPTPTIAVSPTRDQLVNLPTWMWLSSGWTTSSAIASVPGISVTAIAVAASVEWSMGDGSTVTCAGAGTPYTSGVDPRAPSPDCGHVYRRSSASQPAQAFRVTATVRWTVSWSGAGQNGTLPDMTTTGAISLRVAEAQALNEVRRGLEGGHE</sequence>
<protein>
    <recommendedName>
        <fullName evidence="4">ATP/GTP-binding protein</fullName>
    </recommendedName>
</protein>
<feature type="compositionally biased region" description="Basic residues" evidence="1">
    <location>
        <begin position="18"/>
        <end position="31"/>
    </location>
</feature>
<dbReference type="EMBL" id="RBXR01000001">
    <property type="protein sequence ID" value="RKT69473.1"/>
    <property type="molecule type" value="Genomic_DNA"/>
</dbReference>
<evidence type="ECO:0000313" key="3">
    <source>
        <dbReference type="Proteomes" id="UP000272729"/>
    </source>
</evidence>
<evidence type="ECO:0008006" key="4">
    <source>
        <dbReference type="Google" id="ProtNLM"/>
    </source>
</evidence>
<gene>
    <name evidence="2" type="ORF">DFJ66_2703</name>
</gene>
<evidence type="ECO:0000313" key="2">
    <source>
        <dbReference type="EMBL" id="RKT69473.1"/>
    </source>
</evidence>
<reference evidence="2 3" key="1">
    <citation type="submission" date="2018-10" db="EMBL/GenBank/DDBJ databases">
        <title>Sequencing the genomes of 1000 actinobacteria strains.</title>
        <authorList>
            <person name="Klenk H.-P."/>
        </authorList>
    </citation>
    <scope>NUCLEOTIDE SEQUENCE [LARGE SCALE GENOMIC DNA]</scope>
    <source>
        <strain evidence="2 3">DSM 43911</strain>
    </source>
</reference>
<comment type="caution">
    <text evidence="2">The sequence shown here is derived from an EMBL/GenBank/DDBJ whole genome shotgun (WGS) entry which is preliminary data.</text>
</comment>
<name>A0A495XA34_9PSEU</name>
<evidence type="ECO:0000256" key="1">
    <source>
        <dbReference type="SAM" id="MobiDB-lite"/>
    </source>
</evidence>
<feature type="region of interest" description="Disordered" evidence="1">
    <location>
        <begin position="1"/>
        <end position="44"/>
    </location>
</feature>
<accession>A0A495XA34</accession>
<dbReference type="Proteomes" id="UP000272729">
    <property type="component" value="Unassembled WGS sequence"/>
</dbReference>
<dbReference type="AlphaFoldDB" id="A0A495XA34"/>
<organism evidence="2 3">
    <name type="scientific">Saccharothrix variisporea</name>
    <dbReference type="NCBI Taxonomy" id="543527"/>
    <lineage>
        <taxon>Bacteria</taxon>
        <taxon>Bacillati</taxon>
        <taxon>Actinomycetota</taxon>
        <taxon>Actinomycetes</taxon>
        <taxon>Pseudonocardiales</taxon>
        <taxon>Pseudonocardiaceae</taxon>
        <taxon>Saccharothrix</taxon>
    </lineage>
</organism>
<proteinExistence type="predicted"/>
<keyword evidence="3" id="KW-1185">Reference proteome</keyword>